<dbReference type="PROSITE" id="PS51385">
    <property type="entry name" value="YJEF_N"/>
    <property type="match status" value="1"/>
</dbReference>
<keyword evidence="9 18" id="KW-0630">Potassium</keyword>
<dbReference type="GO" id="GO:0110051">
    <property type="term" value="P:metabolite repair"/>
    <property type="evidence" value="ECO:0007669"/>
    <property type="project" value="TreeGrafter"/>
</dbReference>
<comment type="similarity">
    <text evidence="3 19">In the N-terminal section; belongs to the NnrE/AIBP family.</text>
</comment>
<evidence type="ECO:0000313" key="22">
    <source>
        <dbReference type="EMBL" id="MDI9241369.1"/>
    </source>
</evidence>
<evidence type="ECO:0000256" key="4">
    <source>
        <dbReference type="ARBA" id="ARBA00009524"/>
    </source>
</evidence>
<keyword evidence="5 18" id="KW-0479">Metal-binding</keyword>
<dbReference type="InterPro" id="IPR004443">
    <property type="entry name" value="YjeF_N_dom"/>
</dbReference>
<evidence type="ECO:0000256" key="15">
    <source>
        <dbReference type="ARBA" id="ARBA00048238"/>
    </source>
</evidence>
<dbReference type="NCBIfam" id="TIGR00197">
    <property type="entry name" value="yjeF_nterm"/>
    <property type="match status" value="1"/>
</dbReference>
<comment type="function">
    <text evidence="17">Catalyzes the dehydration of the S-form of NAD(P)HX at the expense of ADP, which is converted to AMP. Together with NAD(P)HX epimerase, which catalyzes the epimerization of the S- and R-forms, the enzyme allows the repair of both epimers of NAD(P)HX, a damaged form of NAD(P)H that is a result of enzymatic or heat-dependent hydration.</text>
</comment>
<dbReference type="InterPro" id="IPR029056">
    <property type="entry name" value="Ribokinase-like"/>
</dbReference>
<evidence type="ECO:0000256" key="6">
    <source>
        <dbReference type="ARBA" id="ARBA00022741"/>
    </source>
</evidence>
<feature type="binding site" evidence="18">
    <location>
        <begin position="58"/>
        <end position="62"/>
    </location>
    <ligand>
        <name>(6S)-NADPHX</name>
        <dbReference type="ChEBI" id="CHEBI:64076"/>
    </ligand>
</feature>
<evidence type="ECO:0000256" key="1">
    <source>
        <dbReference type="ARBA" id="ARBA00000013"/>
    </source>
</evidence>
<dbReference type="HAMAP" id="MF_01965">
    <property type="entry name" value="NADHX_dehydratase"/>
    <property type="match status" value="1"/>
</dbReference>
<dbReference type="AlphaFoldDB" id="A0AAP4BBF0"/>
<comment type="catalytic activity">
    <reaction evidence="15 17 19">
        <text>(6S)-NADHX + ADP = AMP + phosphate + NADH + H(+)</text>
        <dbReference type="Rhea" id="RHEA:32223"/>
        <dbReference type="ChEBI" id="CHEBI:15378"/>
        <dbReference type="ChEBI" id="CHEBI:43474"/>
        <dbReference type="ChEBI" id="CHEBI:57945"/>
        <dbReference type="ChEBI" id="CHEBI:64074"/>
        <dbReference type="ChEBI" id="CHEBI:456215"/>
        <dbReference type="ChEBI" id="CHEBI:456216"/>
        <dbReference type="EC" id="4.2.1.136"/>
    </reaction>
</comment>
<dbReference type="InterPro" id="IPR017953">
    <property type="entry name" value="Carbohydrate_kinase_pred_CS"/>
</dbReference>
<dbReference type="SUPFAM" id="SSF53613">
    <property type="entry name" value="Ribokinase-like"/>
    <property type="match status" value="1"/>
</dbReference>
<dbReference type="PROSITE" id="PS51383">
    <property type="entry name" value="YJEF_C_3"/>
    <property type="match status" value="1"/>
</dbReference>
<feature type="binding site" evidence="17">
    <location>
        <position position="448"/>
    </location>
    <ligand>
        <name>AMP</name>
        <dbReference type="ChEBI" id="CHEBI:456215"/>
    </ligand>
</feature>
<feature type="domain" description="YjeF C-terminal" evidence="20">
    <location>
        <begin position="226"/>
        <end position="515"/>
    </location>
</feature>
<dbReference type="HAMAP" id="MF_01966">
    <property type="entry name" value="NADHX_epimerase"/>
    <property type="match status" value="1"/>
</dbReference>
<reference evidence="22 23" key="1">
    <citation type="submission" date="2023-05" db="EMBL/GenBank/DDBJ databases">
        <title>[ruminococcus] sp. nov., isolated from a pig farm feces dump.</title>
        <authorList>
            <person name="Chang Y.-H."/>
        </authorList>
    </citation>
    <scope>NUCLEOTIDE SEQUENCE [LARGE SCALE GENOMIC DNA]</scope>
    <source>
        <strain evidence="22 23">YH-rum2234</strain>
    </source>
</reference>
<comment type="cofactor">
    <cofactor evidence="18 19">
        <name>K(+)</name>
        <dbReference type="ChEBI" id="CHEBI:29103"/>
    </cofactor>
    <text evidence="18 19">Binds 1 potassium ion per subunit.</text>
</comment>
<comment type="subunit">
    <text evidence="17">Homotetramer.</text>
</comment>
<evidence type="ECO:0000256" key="17">
    <source>
        <dbReference type="HAMAP-Rule" id="MF_01965"/>
    </source>
</evidence>
<dbReference type="Gene3D" id="3.40.1190.20">
    <property type="match status" value="1"/>
</dbReference>
<dbReference type="Gene3D" id="3.40.50.10260">
    <property type="entry name" value="YjeF N-terminal domain"/>
    <property type="match status" value="1"/>
</dbReference>
<dbReference type="PROSITE" id="PS01050">
    <property type="entry name" value="YJEF_C_2"/>
    <property type="match status" value="1"/>
</dbReference>
<dbReference type="PIRSF" id="PIRSF017184">
    <property type="entry name" value="Nnr"/>
    <property type="match status" value="1"/>
</dbReference>
<dbReference type="GO" id="GO:0005524">
    <property type="term" value="F:ATP binding"/>
    <property type="evidence" value="ECO:0007669"/>
    <property type="project" value="UniProtKB-UniRule"/>
</dbReference>
<proteinExistence type="inferred from homology"/>
<feature type="binding site" evidence="17">
    <location>
        <position position="329"/>
    </location>
    <ligand>
        <name>(6S)-NADPHX</name>
        <dbReference type="ChEBI" id="CHEBI:64076"/>
    </ligand>
</feature>
<feature type="binding site" evidence="18">
    <location>
        <position position="162"/>
    </location>
    <ligand>
        <name>(6S)-NADPHX</name>
        <dbReference type="ChEBI" id="CHEBI:64076"/>
    </ligand>
</feature>
<evidence type="ECO:0000256" key="2">
    <source>
        <dbReference type="ARBA" id="ARBA00000909"/>
    </source>
</evidence>
<dbReference type="EC" id="5.1.99.6" evidence="19"/>
<evidence type="ECO:0000259" key="21">
    <source>
        <dbReference type="PROSITE" id="PS51385"/>
    </source>
</evidence>
<keyword evidence="23" id="KW-1185">Reference proteome</keyword>
<comment type="similarity">
    <text evidence="18">Belongs to the NnrE/AIBP family.</text>
</comment>
<dbReference type="NCBIfam" id="TIGR00196">
    <property type="entry name" value="yjeF_cterm"/>
    <property type="match status" value="1"/>
</dbReference>
<dbReference type="PANTHER" id="PTHR12592">
    <property type="entry name" value="ATP-DEPENDENT (S)-NAD(P)H-HYDRATE DEHYDRATASE FAMILY MEMBER"/>
    <property type="match status" value="1"/>
</dbReference>
<feature type="binding site" evidence="18">
    <location>
        <position position="165"/>
    </location>
    <ligand>
        <name>K(+)</name>
        <dbReference type="ChEBI" id="CHEBI:29103"/>
    </ligand>
</feature>
<evidence type="ECO:0000313" key="23">
    <source>
        <dbReference type="Proteomes" id="UP001300383"/>
    </source>
</evidence>
<comment type="caution">
    <text evidence="22">The sequence shown here is derived from an EMBL/GenBank/DDBJ whole genome shotgun (WGS) entry which is preliminary data.</text>
</comment>
<keyword evidence="11 18" id="KW-0413">Isomerase</keyword>
<evidence type="ECO:0000256" key="16">
    <source>
        <dbReference type="ARBA" id="ARBA00049209"/>
    </source>
</evidence>
<evidence type="ECO:0000256" key="5">
    <source>
        <dbReference type="ARBA" id="ARBA00022723"/>
    </source>
</evidence>
<comment type="similarity">
    <text evidence="17">Belongs to the NnrD/CARKD family.</text>
</comment>
<dbReference type="GO" id="GO:0052856">
    <property type="term" value="F:NAD(P)HX epimerase activity"/>
    <property type="evidence" value="ECO:0007669"/>
    <property type="project" value="UniProtKB-UniRule"/>
</dbReference>
<evidence type="ECO:0000259" key="20">
    <source>
        <dbReference type="PROSITE" id="PS51383"/>
    </source>
</evidence>
<evidence type="ECO:0000256" key="19">
    <source>
        <dbReference type="PIRNR" id="PIRNR017184"/>
    </source>
</evidence>
<dbReference type="InterPro" id="IPR030677">
    <property type="entry name" value="Nnr"/>
</dbReference>
<evidence type="ECO:0000256" key="7">
    <source>
        <dbReference type="ARBA" id="ARBA00022840"/>
    </source>
</evidence>
<organism evidence="22 23">
    <name type="scientific">Fusibacillus kribbianus</name>
    <dbReference type="NCBI Taxonomy" id="3044208"/>
    <lineage>
        <taxon>Bacteria</taxon>
        <taxon>Bacillati</taxon>
        <taxon>Bacillota</taxon>
        <taxon>Clostridia</taxon>
        <taxon>Lachnospirales</taxon>
        <taxon>Lachnospiraceae</taxon>
        <taxon>Fusibacillus</taxon>
    </lineage>
</organism>
<dbReference type="Pfam" id="PF01256">
    <property type="entry name" value="Carb_kinase"/>
    <property type="match status" value="1"/>
</dbReference>
<accession>A0AAP4BBF0</accession>
<dbReference type="Proteomes" id="UP001300383">
    <property type="component" value="Unassembled WGS sequence"/>
</dbReference>
<dbReference type="PANTHER" id="PTHR12592:SF0">
    <property type="entry name" value="ATP-DEPENDENT (S)-NAD(P)H-HYDRATE DEHYDRATASE"/>
    <property type="match status" value="1"/>
</dbReference>
<dbReference type="GO" id="GO:0046496">
    <property type="term" value="P:nicotinamide nucleotide metabolic process"/>
    <property type="evidence" value="ECO:0007669"/>
    <property type="project" value="UniProtKB-UniRule"/>
</dbReference>
<dbReference type="InterPro" id="IPR036652">
    <property type="entry name" value="YjeF_N_dom_sf"/>
</dbReference>
<feature type="domain" description="YjeF N-terminal" evidence="21">
    <location>
        <begin position="10"/>
        <end position="219"/>
    </location>
</feature>
<keyword evidence="7 17" id="KW-0067">ATP-binding</keyword>
<feature type="binding site" evidence="18">
    <location>
        <begin position="130"/>
        <end position="136"/>
    </location>
    <ligand>
        <name>(6S)-NADPHX</name>
        <dbReference type="ChEBI" id="CHEBI:64076"/>
    </ligand>
</feature>
<keyword evidence="6 17" id="KW-0547">Nucleotide-binding</keyword>
<feature type="binding site" evidence="17">
    <location>
        <position position="261"/>
    </location>
    <ligand>
        <name>(6S)-NADPHX</name>
        <dbReference type="ChEBI" id="CHEBI:64076"/>
    </ligand>
</feature>
<comment type="catalytic activity">
    <reaction evidence="1 18 19">
        <text>(6R)-NADHX = (6S)-NADHX</text>
        <dbReference type="Rhea" id="RHEA:32215"/>
        <dbReference type="ChEBI" id="CHEBI:64074"/>
        <dbReference type="ChEBI" id="CHEBI:64075"/>
        <dbReference type="EC" id="5.1.99.6"/>
    </reaction>
</comment>
<evidence type="ECO:0000256" key="11">
    <source>
        <dbReference type="ARBA" id="ARBA00023235"/>
    </source>
</evidence>
<dbReference type="SUPFAM" id="SSF64153">
    <property type="entry name" value="YjeF N-terminal domain-like"/>
    <property type="match status" value="1"/>
</dbReference>
<evidence type="ECO:0000256" key="9">
    <source>
        <dbReference type="ARBA" id="ARBA00022958"/>
    </source>
</evidence>
<comment type="catalytic activity">
    <reaction evidence="16 17 19">
        <text>(6S)-NADPHX + ADP = AMP + phosphate + NADPH + H(+)</text>
        <dbReference type="Rhea" id="RHEA:32235"/>
        <dbReference type="ChEBI" id="CHEBI:15378"/>
        <dbReference type="ChEBI" id="CHEBI:43474"/>
        <dbReference type="ChEBI" id="CHEBI:57783"/>
        <dbReference type="ChEBI" id="CHEBI:64076"/>
        <dbReference type="ChEBI" id="CHEBI:456215"/>
        <dbReference type="ChEBI" id="CHEBI:456216"/>
        <dbReference type="EC" id="4.2.1.136"/>
    </reaction>
</comment>
<comment type="function">
    <text evidence="14 19">Bifunctional enzyme that catalyzes the epimerization of the S- and R-forms of NAD(P)HX and the dehydration of the S-form of NAD(P)HX at the expense of ADP, which is converted to AMP. This allows the repair of both epimers of NAD(P)HX, a damaged form of NAD(P)H that is a result of enzymatic or heat-dependent hydration.</text>
</comment>
<name>A0AAP4BBF0_9FIRM</name>
<feature type="binding site" evidence="18">
    <location>
        <position position="59"/>
    </location>
    <ligand>
        <name>K(+)</name>
        <dbReference type="ChEBI" id="CHEBI:29103"/>
    </ligand>
</feature>
<keyword evidence="13" id="KW-0511">Multifunctional enzyme</keyword>
<evidence type="ECO:0000256" key="14">
    <source>
        <dbReference type="ARBA" id="ARBA00025153"/>
    </source>
</evidence>
<comment type="cofactor">
    <cofactor evidence="17">
        <name>Mg(2+)</name>
        <dbReference type="ChEBI" id="CHEBI:18420"/>
    </cofactor>
</comment>
<evidence type="ECO:0000256" key="10">
    <source>
        <dbReference type="ARBA" id="ARBA00023027"/>
    </source>
</evidence>
<feature type="binding site" evidence="17">
    <location>
        <position position="383"/>
    </location>
    <ligand>
        <name>(6S)-NADPHX</name>
        <dbReference type="ChEBI" id="CHEBI:64076"/>
    </ligand>
</feature>
<comment type="function">
    <text evidence="18">Catalyzes the epimerization of the S- and R-forms of NAD(P)HX, a damaged form of NAD(P)H that is a result of enzymatic or heat-dependent hydration. This is a prerequisite for the S-specific NAD(P)H-hydrate dehydratase to allow the repair of both epimers of NAD(P)HX.</text>
</comment>
<gene>
    <name evidence="18" type="primary">nnrE</name>
    <name evidence="17" type="synonym">nnrD</name>
    <name evidence="22" type="ORF">QJ036_02605</name>
</gene>
<feature type="binding site" evidence="18">
    <location>
        <position position="126"/>
    </location>
    <ligand>
        <name>K(+)</name>
        <dbReference type="ChEBI" id="CHEBI:29103"/>
    </ligand>
</feature>
<dbReference type="RefSeq" id="WP_283229878.1">
    <property type="nucleotide sequence ID" value="NZ_JASGBQ010000002.1"/>
</dbReference>
<dbReference type="InterPro" id="IPR000631">
    <property type="entry name" value="CARKD"/>
</dbReference>
<dbReference type="GO" id="GO:0046872">
    <property type="term" value="F:metal ion binding"/>
    <property type="evidence" value="ECO:0007669"/>
    <property type="project" value="UniProtKB-UniRule"/>
</dbReference>
<dbReference type="Pfam" id="PF03853">
    <property type="entry name" value="YjeF_N"/>
    <property type="match status" value="1"/>
</dbReference>
<sequence length="516" mass="54331">MQELLSGSQMKAVDRYNIETLGIPSLVLMERAALAVAREAEKLSKPEDRVLFVCGMGNNGADGLAAARMLVLHGRKAEVLLVGDPARATEEHTVQRRILEKLDIPVNTMDSFPEYSIESPYGLVVDAIFGIGLSRPLAGEAEKAVSLVNRAASGGSRVLAVDIPSGISASNGQVLGIAVKADVTVTFGYEKVGMVLYPGTSYAGRRIVADIGFAPIPHMEPLARTFFPGEKGRLPRRPADGNKGTFGRVFLAAGSAGMSGAACLSAKSAYRSGAGLVEVYTVEENRPIVQTLVPEAVVTVYTPAVENGSEQEKYEGLLKRAAVLVAGPGLSTEPYAGKLLAGLLQEAKKREIPCVLDADALNLLSGNRELFRYLHKNTVVTPHMGEMARLTGKTVAELKEDPIKAAADFHRETGAVCVLKDARTVVASEKGIYINCTGNDGMATGGSGDVLSGILGGLLAGLSAEERQNGAVADLAELGVYLHGLAGDKAAERYGRRSMTAADLAASVSEVLLAWE</sequence>
<comment type="similarity">
    <text evidence="4 19">In the C-terminal section; belongs to the NnrD/CARKD family.</text>
</comment>
<feature type="binding site" evidence="17">
    <location>
        <begin position="420"/>
        <end position="424"/>
    </location>
    <ligand>
        <name>AMP</name>
        <dbReference type="ChEBI" id="CHEBI:456215"/>
    </ligand>
</feature>
<dbReference type="GO" id="GO:0052855">
    <property type="term" value="F:ADP-dependent NAD(P)H-hydrate dehydratase activity"/>
    <property type="evidence" value="ECO:0007669"/>
    <property type="project" value="UniProtKB-UniRule"/>
</dbReference>
<comment type="catalytic activity">
    <reaction evidence="2 18 19">
        <text>(6R)-NADPHX = (6S)-NADPHX</text>
        <dbReference type="Rhea" id="RHEA:32227"/>
        <dbReference type="ChEBI" id="CHEBI:64076"/>
        <dbReference type="ChEBI" id="CHEBI:64077"/>
        <dbReference type="EC" id="5.1.99.6"/>
    </reaction>
</comment>
<evidence type="ECO:0000256" key="12">
    <source>
        <dbReference type="ARBA" id="ARBA00023239"/>
    </source>
</evidence>
<feature type="binding site" evidence="17">
    <location>
        <position position="449"/>
    </location>
    <ligand>
        <name>(6S)-NADPHX</name>
        <dbReference type="ChEBI" id="CHEBI:64076"/>
    </ligand>
</feature>
<keyword evidence="8 17" id="KW-0521">NADP</keyword>
<dbReference type="EC" id="4.2.1.136" evidence="19"/>
<keyword evidence="12 17" id="KW-0456">Lyase</keyword>
<evidence type="ECO:0000256" key="18">
    <source>
        <dbReference type="HAMAP-Rule" id="MF_01966"/>
    </source>
</evidence>
<evidence type="ECO:0000256" key="3">
    <source>
        <dbReference type="ARBA" id="ARBA00006001"/>
    </source>
</evidence>
<dbReference type="EMBL" id="JASGBQ010000002">
    <property type="protein sequence ID" value="MDI9241369.1"/>
    <property type="molecule type" value="Genomic_DNA"/>
</dbReference>
<dbReference type="CDD" id="cd01171">
    <property type="entry name" value="YXKO-related"/>
    <property type="match status" value="1"/>
</dbReference>
<evidence type="ECO:0000256" key="13">
    <source>
        <dbReference type="ARBA" id="ARBA00023268"/>
    </source>
</evidence>
<protein>
    <recommendedName>
        <fullName evidence="19">Bifunctional NAD(P)H-hydrate repair enzyme</fullName>
    </recommendedName>
    <alternativeName>
        <fullName evidence="19">Nicotinamide nucleotide repair protein</fullName>
    </alternativeName>
    <domain>
        <recommendedName>
            <fullName evidence="19">ADP-dependent (S)-NAD(P)H-hydrate dehydratase</fullName>
            <ecNumber evidence="19">4.2.1.136</ecNumber>
        </recommendedName>
        <alternativeName>
            <fullName evidence="19">ADP-dependent NAD(P)HX dehydratase</fullName>
        </alternativeName>
    </domain>
    <domain>
        <recommendedName>
            <fullName evidence="19">NAD(P)H-hydrate epimerase</fullName>
            <ecNumber evidence="19">5.1.99.6</ecNumber>
        </recommendedName>
    </domain>
</protein>
<comment type="caution">
    <text evidence="18">Lacks conserved residue(s) required for the propagation of feature annotation.</text>
</comment>
<keyword evidence="10 17" id="KW-0520">NAD</keyword>
<evidence type="ECO:0000256" key="8">
    <source>
        <dbReference type="ARBA" id="ARBA00022857"/>
    </source>
</evidence>